<proteinExistence type="predicted"/>
<gene>
    <name evidence="1" type="ORF">B0T20DRAFT_242117</name>
</gene>
<sequence>MRFFAQIGAVSTYATMSLPCALSLRLSRDQCRLTLEAPICRQLSSVPFYTFSRQLNNTNNGDAAEEVIRTSTNSLLIILFCFVKHICSLIFVRFSGLDDIPSITHWLDLTTRQVDSLLSGVKIPPIKPATAETEAPCLAHHPTFNTDNLQP</sequence>
<protein>
    <submittedName>
        <fullName evidence="1">Uncharacterized protein</fullName>
    </submittedName>
</protein>
<dbReference type="EMBL" id="JAUTDP010000008">
    <property type="protein sequence ID" value="KAK3396721.1"/>
    <property type="molecule type" value="Genomic_DNA"/>
</dbReference>
<evidence type="ECO:0000313" key="2">
    <source>
        <dbReference type="Proteomes" id="UP001281003"/>
    </source>
</evidence>
<keyword evidence="2" id="KW-1185">Reference proteome</keyword>
<evidence type="ECO:0000313" key="1">
    <source>
        <dbReference type="EMBL" id="KAK3396721.1"/>
    </source>
</evidence>
<name>A0AAE0PB46_SORBR</name>
<comment type="caution">
    <text evidence="1">The sequence shown here is derived from an EMBL/GenBank/DDBJ whole genome shotgun (WGS) entry which is preliminary data.</text>
</comment>
<organism evidence="1 2">
    <name type="scientific">Sordaria brevicollis</name>
    <dbReference type="NCBI Taxonomy" id="83679"/>
    <lineage>
        <taxon>Eukaryota</taxon>
        <taxon>Fungi</taxon>
        <taxon>Dikarya</taxon>
        <taxon>Ascomycota</taxon>
        <taxon>Pezizomycotina</taxon>
        <taxon>Sordariomycetes</taxon>
        <taxon>Sordariomycetidae</taxon>
        <taxon>Sordariales</taxon>
        <taxon>Sordariaceae</taxon>
        <taxon>Sordaria</taxon>
    </lineage>
</organism>
<dbReference type="Proteomes" id="UP001281003">
    <property type="component" value="Unassembled WGS sequence"/>
</dbReference>
<reference evidence="1" key="2">
    <citation type="submission" date="2023-07" db="EMBL/GenBank/DDBJ databases">
        <authorList>
            <consortium name="Lawrence Berkeley National Laboratory"/>
            <person name="Haridas S."/>
            <person name="Hensen N."/>
            <person name="Bonometti L."/>
            <person name="Westerberg I."/>
            <person name="Brannstrom I.O."/>
            <person name="Guillou S."/>
            <person name="Cros-Aarteil S."/>
            <person name="Calhoun S."/>
            <person name="Kuo A."/>
            <person name="Mondo S."/>
            <person name="Pangilinan J."/>
            <person name="Riley R."/>
            <person name="LaButti K."/>
            <person name="Andreopoulos B."/>
            <person name="Lipzen A."/>
            <person name="Chen C."/>
            <person name="Yanf M."/>
            <person name="Daum C."/>
            <person name="Ng V."/>
            <person name="Clum A."/>
            <person name="Steindorff A."/>
            <person name="Ohm R."/>
            <person name="Martin F."/>
            <person name="Silar P."/>
            <person name="Natvig D."/>
            <person name="Lalanne C."/>
            <person name="Gautier V."/>
            <person name="Ament-velasquez S.L."/>
            <person name="Kruys A."/>
            <person name="Hutchinson M.I."/>
            <person name="Powell A.J."/>
            <person name="Barry K."/>
            <person name="Miller A.N."/>
            <person name="Grigoriev I.V."/>
            <person name="Debuchy R."/>
            <person name="Gladieux P."/>
            <person name="Thoren M.H."/>
            <person name="Johannesson H."/>
        </authorList>
    </citation>
    <scope>NUCLEOTIDE SEQUENCE</scope>
    <source>
        <strain evidence="1">FGSC 1904</strain>
    </source>
</reference>
<reference evidence="1" key="1">
    <citation type="journal article" date="2023" name="Mol. Phylogenet. Evol.">
        <title>Genome-scale phylogeny and comparative genomics of the fungal order Sordariales.</title>
        <authorList>
            <person name="Hensen N."/>
            <person name="Bonometti L."/>
            <person name="Westerberg I."/>
            <person name="Brannstrom I.O."/>
            <person name="Guillou S."/>
            <person name="Cros-Aarteil S."/>
            <person name="Calhoun S."/>
            <person name="Haridas S."/>
            <person name="Kuo A."/>
            <person name="Mondo S."/>
            <person name="Pangilinan J."/>
            <person name="Riley R."/>
            <person name="LaButti K."/>
            <person name="Andreopoulos B."/>
            <person name="Lipzen A."/>
            <person name="Chen C."/>
            <person name="Yan M."/>
            <person name="Daum C."/>
            <person name="Ng V."/>
            <person name="Clum A."/>
            <person name="Steindorff A."/>
            <person name="Ohm R.A."/>
            <person name="Martin F."/>
            <person name="Silar P."/>
            <person name="Natvig D.O."/>
            <person name="Lalanne C."/>
            <person name="Gautier V."/>
            <person name="Ament-Velasquez S.L."/>
            <person name="Kruys A."/>
            <person name="Hutchinson M.I."/>
            <person name="Powell A.J."/>
            <person name="Barry K."/>
            <person name="Miller A.N."/>
            <person name="Grigoriev I.V."/>
            <person name="Debuchy R."/>
            <person name="Gladieux P."/>
            <person name="Hiltunen Thoren M."/>
            <person name="Johannesson H."/>
        </authorList>
    </citation>
    <scope>NUCLEOTIDE SEQUENCE</scope>
    <source>
        <strain evidence="1">FGSC 1904</strain>
    </source>
</reference>
<dbReference type="AlphaFoldDB" id="A0AAE0PB46"/>
<accession>A0AAE0PB46</accession>